<name>A0A1J5SPQ2_9ZZZZ</name>
<protein>
    <submittedName>
        <fullName evidence="2">Uncharacterized protein</fullName>
    </submittedName>
</protein>
<accession>A0A1J5SPQ2</accession>
<dbReference type="AlphaFoldDB" id="A0A1J5SPQ2"/>
<keyword evidence="1" id="KW-0472">Membrane</keyword>
<evidence type="ECO:0000313" key="2">
    <source>
        <dbReference type="EMBL" id="OIR10465.1"/>
    </source>
</evidence>
<gene>
    <name evidence="2" type="ORF">GALL_77770</name>
</gene>
<keyword evidence="1" id="KW-1133">Transmembrane helix</keyword>
<feature type="transmembrane region" description="Helical" evidence="1">
    <location>
        <begin position="12"/>
        <end position="36"/>
    </location>
</feature>
<keyword evidence="1" id="KW-0812">Transmembrane</keyword>
<proteinExistence type="predicted"/>
<dbReference type="EMBL" id="MLJW01000023">
    <property type="protein sequence ID" value="OIR10465.1"/>
    <property type="molecule type" value="Genomic_DNA"/>
</dbReference>
<reference evidence="2" key="1">
    <citation type="submission" date="2016-10" db="EMBL/GenBank/DDBJ databases">
        <title>Sequence of Gallionella enrichment culture.</title>
        <authorList>
            <person name="Poehlein A."/>
            <person name="Muehling M."/>
            <person name="Daniel R."/>
        </authorList>
    </citation>
    <scope>NUCLEOTIDE SEQUENCE</scope>
</reference>
<evidence type="ECO:0000256" key="1">
    <source>
        <dbReference type="SAM" id="Phobius"/>
    </source>
</evidence>
<comment type="caution">
    <text evidence="2">The sequence shown here is derived from an EMBL/GenBank/DDBJ whole genome shotgun (WGS) entry which is preliminary data.</text>
</comment>
<sequence length="204" mass="23289">MKDLIEYIQREWTTIAAAPFTFVVVIVLVGGVAYAASKWRHGGIIELLRERLAAKDQQLDEYRERLHFVPAGGSEFAKLSHSELQTQALKFVGSLREWLAARHSQDSQRQHQQWLAMTRAADEGQKKDLWDSHTADLIQSSTALNSEYDAKFKVRAIVLRDEMLARVKHPNPKSHALHMYEHPTNPIGMGMVADDLELLARHLR</sequence>
<organism evidence="2">
    <name type="scientific">mine drainage metagenome</name>
    <dbReference type="NCBI Taxonomy" id="410659"/>
    <lineage>
        <taxon>unclassified sequences</taxon>
        <taxon>metagenomes</taxon>
        <taxon>ecological metagenomes</taxon>
    </lineage>
</organism>